<dbReference type="EMBL" id="CAEY01000758">
    <property type="status" value="NOT_ANNOTATED_CDS"/>
    <property type="molecule type" value="Genomic_DNA"/>
</dbReference>
<protein>
    <recommendedName>
        <fullName evidence="6">Golgi apparatus membrane protein TVP23 homolog</fullName>
    </recommendedName>
</protein>
<evidence type="ECO:0000313" key="8">
    <source>
        <dbReference type="Proteomes" id="UP000015104"/>
    </source>
</evidence>
<name>T1KZW2_TETUR</name>
<keyword evidence="3 6" id="KW-0812">Transmembrane</keyword>
<dbReference type="PANTHER" id="PTHR13019">
    <property type="entry name" value="GOLGI APPARATUS MEMBRANE PROTEIN TVP23"/>
    <property type="match status" value="1"/>
</dbReference>
<sequence length="223" mass="25315">MASTSSSEHLIFDFDRSTSIQPQKRFKHPMAAMFHIAFKGAAILLYLFGGLFGQNFLSTFVALVFLISMDFWTVKNVTGRLLAGLRWWNHVDEEGNNHWVFENKHAKNQVDSGSLNIFDDKDSNTADSQIFWIPLIFTPLIWFLLLLVTIFRFNIQWFVVVALALILSSSNLYGFIRCRLGSKDVKSTLTQFVGKKIFYNFMGSNNSPTVNPTSSTASFVSTT</sequence>
<dbReference type="EnsemblMetazoa" id="tetur29g00300.1">
    <property type="protein sequence ID" value="tetur29g00300.1"/>
    <property type="gene ID" value="tetur29g00300"/>
</dbReference>
<gene>
    <name evidence="7" type="primary">107368985</name>
</gene>
<keyword evidence="8" id="KW-1185">Reference proteome</keyword>
<dbReference type="GO" id="GO:0016192">
    <property type="term" value="P:vesicle-mediated transport"/>
    <property type="evidence" value="ECO:0007669"/>
    <property type="project" value="TreeGrafter"/>
</dbReference>
<feature type="transmembrane region" description="Helical" evidence="6">
    <location>
        <begin position="130"/>
        <end position="151"/>
    </location>
</feature>
<comment type="similarity">
    <text evidence="2 6">Belongs to the TVP23 family.</text>
</comment>
<evidence type="ECO:0000256" key="2">
    <source>
        <dbReference type="ARBA" id="ARBA00005467"/>
    </source>
</evidence>
<reference evidence="7" key="2">
    <citation type="submission" date="2015-06" db="UniProtKB">
        <authorList>
            <consortium name="EnsemblMetazoa"/>
        </authorList>
    </citation>
    <scope>IDENTIFICATION</scope>
</reference>
<dbReference type="GO" id="GO:0000139">
    <property type="term" value="C:Golgi membrane"/>
    <property type="evidence" value="ECO:0007669"/>
    <property type="project" value="TreeGrafter"/>
</dbReference>
<dbReference type="GO" id="GO:0009306">
    <property type="term" value="P:protein secretion"/>
    <property type="evidence" value="ECO:0007669"/>
    <property type="project" value="TreeGrafter"/>
</dbReference>
<dbReference type="STRING" id="32264.T1KZW2"/>
<dbReference type="OMA" id="EWIYESQ"/>
<evidence type="ECO:0000256" key="4">
    <source>
        <dbReference type="ARBA" id="ARBA00022989"/>
    </source>
</evidence>
<evidence type="ECO:0000256" key="3">
    <source>
        <dbReference type="ARBA" id="ARBA00022692"/>
    </source>
</evidence>
<proteinExistence type="inferred from homology"/>
<dbReference type="OrthoDB" id="2151161at2759"/>
<dbReference type="HOGENOM" id="CLU_074845_3_0_1"/>
<reference evidence="8" key="1">
    <citation type="submission" date="2011-08" db="EMBL/GenBank/DDBJ databases">
        <authorList>
            <person name="Rombauts S."/>
        </authorList>
    </citation>
    <scope>NUCLEOTIDE SEQUENCE</scope>
    <source>
        <strain evidence="8">London</strain>
    </source>
</reference>
<keyword evidence="4 6" id="KW-1133">Transmembrane helix</keyword>
<accession>T1KZW2</accession>
<dbReference type="PANTHER" id="PTHR13019:SF25">
    <property type="entry name" value="GOLGI APPARATUS MEMBRANE PROTEIN TVP23 HOMOLOG"/>
    <property type="match status" value="1"/>
</dbReference>
<organism evidence="7 8">
    <name type="scientific">Tetranychus urticae</name>
    <name type="common">Two-spotted spider mite</name>
    <dbReference type="NCBI Taxonomy" id="32264"/>
    <lineage>
        <taxon>Eukaryota</taxon>
        <taxon>Metazoa</taxon>
        <taxon>Ecdysozoa</taxon>
        <taxon>Arthropoda</taxon>
        <taxon>Chelicerata</taxon>
        <taxon>Arachnida</taxon>
        <taxon>Acari</taxon>
        <taxon>Acariformes</taxon>
        <taxon>Trombidiformes</taxon>
        <taxon>Prostigmata</taxon>
        <taxon>Eleutherengona</taxon>
        <taxon>Raphignathae</taxon>
        <taxon>Tetranychoidea</taxon>
        <taxon>Tetranychidae</taxon>
        <taxon>Tetranychus</taxon>
    </lineage>
</organism>
<evidence type="ECO:0000313" key="7">
    <source>
        <dbReference type="EnsemblMetazoa" id="tetur29g00300.1"/>
    </source>
</evidence>
<dbReference type="Pfam" id="PF05832">
    <property type="entry name" value="DUF846"/>
    <property type="match status" value="1"/>
</dbReference>
<evidence type="ECO:0000256" key="5">
    <source>
        <dbReference type="ARBA" id="ARBA00023136"/>
    </source>
</evidence>
<dbReference type="eggNOG" id="KOG3195">
    <property type="taxonomic scope" value="Eukaryota"/>
</dbReference>
<dbReference type="Proteomes" id="UP000015104">
    <property type="component" value="Unassembled WGS sequence"/>
</dbReference>
<comment type="subcellular location">
    <subcellularLocation>
        <location evidence="1 6">Membrane</location>
        <topology evidence="1 6">Multi-pass membrane protein</topology>
    </subcellularLocation>
</comment>
<dbReference type="KEGG" id="tut:107368985"/>
<evidence type="ECO:0000256" key="6">
    <source>
        <dbReference type="RuleBase" id="RU361206"/>
    </source>
</evidence>
<feature type="transmembrane region" description="Helical" evidence="6">
    <location>
        <begin position="157"/>
        <end position="176"/>
    </location>
</feature>
<dbReference type="AlphaFoldDB" id="T1KZW2"/>
<dbReference type="InterPro" id="IPR008564">
    <property type="entry name" value="TVP23-like"/>
</dbReference>
<evidence type="ECO:0000256" key="1">
    <source>
        <dbReference type="ARBA" id="ARBA00004141"/>
    </source>
</evidence>
<keyword evidence="5 6" id="KW-0472">Membrane</keyword>